<dbReference type="GO" id="GO:0000150">
    <property type="term" value="F:DNA strand exchange activity"/>
    <property type="evidence" value="ECO:0007669"/>
    <property type="project" value="InterPro"/>
</dbReference>
<accession>A0A4Q2KAH7</accession>
<keyword evidence="3" id="KW-1185">Reference proteome</keyword>
<name>A0A4Q2KAH7_9FIRM</name>
<dbReference type="SUPFAM" id="SSF53041">
    <property type="entry name" value="Resolvase-like"/>
    <property type="match status" value="1"/>
</dbReference>
<gene>
    <name evidence="2" type="ORF">ESZ91_04300</name>
</gene>
<dbReference type="InterPro" id="IPR036162">
    <property type="entry name" value="Resolvase-like_N_sf"/>
</dbReference>
<comment type="caution">
    <text evidence="2">The sequence shown here is derived from an EMBL/GenBank/DDBJ whole genome shotgun (WGS) entry which is preliminary data.</text>
</comment>
<proteinExistence type="predicted"/>
<dbReference type="Pfam" id="PF00239">
    <property type="entry name" value="Resolvase"/>
    <property type="match status" value="1"/>
</dbReference>
<protein>
    <recommendedName>
        <fullName evidence="1">Resolvase/invertase-type recombinase catalytic domain-containing protein</fullName>
    </recommendedName>
</protein>
<feature type="domain" description="Resolvase/invertase-type recombinase catalytic" evidence="1">
    <location>
        <begin position="10"/>
        <end position="104"/>
    </location>
</feature>
<dbReference type="Proteomes" id="UP000291269">
    <property type="component" value="Unassembled WGS sequence"/>
</dbReference>
<dbReference type="Gene3D" id="3.40.50.1390">
    <property type="entry name" value="Resolvase, N-terminal catalytic domain"/>
    <property type="match status" value="1"/>
</dbReference>
<dbReference type="GO" id="GO:0003677">
    <property type="term" value="F:DNA binding"/>
    <property type="evidence" value="ECO:0007669"/>
    <property type="project" value="InterPro"/>
</dbReference>
<sequence>MKTAIIYTWSTAENDAAIQSQIILCKTFALKNDFKILHIYSDFKKSGIGNKLPAMCKLLNEIQSCEWDSLLITDPSRLTDDPLEYFKLQFNLNMAGKRIITVIEQKEVLKQ</sequence>
<evidence type="ECO:0000259" key="1">
    <source>
        <dbReference type="Pfam" id="PF00239"/>
    </source>
</evidence>
<dbReference type="InterPro" id="IPR006119">
    <property type="entry name" value="Resolv_N"/>
</dbReference>
<dbReference type="RefSeq" id="WP_129224472.1">
    <property type="nucleotide sequence ID" value="NZ_SDOZ01000002.1"/>
</dbReference>
<evidence type="ECO:0000313" key="3">
    <source>
        <dbReference type="Proteomes" id="UP000291269"/>
    </source>
</evidence>
<reference evidence="2 3" key="1">
    <citation type="journal article" date="2019" name="Gut">
        <title>Antibiotics-induced monodominance of a novel gut bacterial order.</title>
        <authorList>
            <person name="Hildebrand F."/>
            <person name="Moitinho-Silva L."/>
            <person name="Blasche S."/>
            <person name="Jahn M.T."/>
            <person name="Gossmann T.I."/>
            <person name="Heuerta-Cepas J."/>
            <person name="Hercog R."/>
            <person name="Luetge M."/>
            <person name="Bahram M."/>
            <person name="Pryszlak A."/>
            <person name="Alves R.J."/>
            <person name="Waszak S.M."/>
            <person name="Zhu A."/>
            <person name="Ye L."/>
            <person name="Costea P.I."/>
            <person name="Aalvink S."/>
            <person name="Belzer C."/>
            <person name="Forslund S.K."/>
            <person name="Sunagawa S."/>
            <person name="Hentschel U."/>
            <person name="Merten C."/>
            <person name="Patil K.R."/>
            <person name="Benes V."/>
            <person name="Bork P."/>
        </authorList>
    </citation>
    <scope>NUCLEOTIDE SEQUENCE [LARGE SCALE GENOMIC DNA]</scope>
    <source>
        <strain evidence="2 3">HDS1380</strain>
    </source>
</reference>
<organism evidence="2 3">
    <name type="scientific">Candidatus Borkfalkia ceftriaxoniphila</name>
    <dbReference type="NCBI Taxonomy" id="2508949"/>
    <lineage>
        <taxon>Bacteria</taxon>
        <taxon>Bacillati</taxon>
        <taxon>Bacillota</taxon>
        <taxon>Clostridia</taxon>
        <taxon>Christensenellales</taxon>
        <taxon>Christensenellaceae</taxon>
        <taxon>Candidatus Borkfalkia</taxon>
    </lineage>
</organism>
<dbReference type="AlphaFoldDB" id="A0A4Q2KAH7"/>
<evidence type="ECO:0000313" key="2">
    <source>
        <dbReference type="EMBL" id="RXZ61624.1"/>
    </source>
</evidence>
<dbReference type="EMBL" id="SDOZ01000002">
    <property type="protein sequence ID" value="RXZ61624.1"/>
    <property type="molecule type" value="Genomic_DNA"/>
</dbReference>